<dbReference type="Gene3D" id="1.20.1290.10">
    <property type="entry name" value="AhpD-like"/>
    <property type="match status" value="1"/>
</dbReference>
<reference evidence="2 3" key="1">
    <citation type="journal article" date="2023" name="Antonie Van Leeuwenhoek">
        <title>Mesoterricola silvestris gen. nov., sp. nov., Mesoterricola sediminis sp. nov., Geothrix oryzae sp. nov., Geothrix edaphica sp. nov., Geothrix rubra sp. nov., and Geothrix limicola sp. nov., six novel members of Acidobacteriota isolated from soils.</title>
        <authorList>
            <person name="Itoh H."/>
            <person name="Sugisawa Y."/>
            <person name="Mise K."/>
            <person name="Xu Z."/>
            <person name="Kuniyasu M."/>
            <person name="Ushijima N."/>
            <person name="Kawano K."/>
            <person name="Kobayashi E."/>
            <person name="Shiratori Y."/>
            <person name="Masuda Y."/>
            <person name="Senoo K."/>
        </authorList>
    </citation>
    <scope>NUCLEOTIDE SEQUENCE [LARGE SCALE GENOMIC DNA]</scope>
    <source>
        <strain evidence="2 3">Red803</strain>
    </source>
</reference>
<proteinExistence type="predicted"/>
<dbReference type="Proteomes" id="UP001165089">
    <property type="component" value="Unassembled WGS sequence"/>
</dbReference>
<accession>A0ABQ5Q570</accession>
<dbReference type="Pfam" id="PF02627">
    <property type="entry name" value="CMD"/>
    <property type="match status" value="1"/>
</dbReference>
<evidence type="ECO:0000313" key="3">
    <source>
        <dbReference type="Proteomes" id="UP001165089"/>
    </source>
</evidence>
<dbReference type="SUPFAM" id="SSF69118">
    <property type="entry name" value="AhpD-like"/>
    <property type="match status" value="1"/>
</dbReference>
<protein>
    <submittedName>
        <fullName evidence="2">Alkylhydroperoxidase</fullName>
    </submittedName>
</protein>
<evidence type="ECO:0000259" key="1">
    <source>
        <dbReference type="Pfam" id="PF02627"/>
    </source>
</evidence>
<sequence length="105" mass="11038">MSQQPEPPKAYRAFVSRFPKLGQAWDLMAEAGQEGPLDARTARLVKLAVAIGAGREGAVHASARKAQAMGITSAEMEQVVALAAGTLGMPAAVAAHRWVLDVTEK</sequence>
<comment type="caution">
    <text evidence="2">The sequence shown here is derived from an EMBL/GenBank/DDBJ whole genome shotgun (WGS) entry which is preliminary data.</text>
</comment>
<evidence type="ECO:0000313" key="2">
    <source>
        <dbReference type="EMBL" id="GLH69571.1"/>
    </source>
</evidence>
<feature type="domain" description="Carboxymuconolactone decarboxylase-like" evidence="1">
    <location>
        <begin position="19"/>
        <end position="99"/>
    </location>
</feature>
<organism evidence="2 3">
    <name type="scientific">Geothrix rubra</name>
    <dbReference type="NCBI Taxonomy" id="2927977"/>
    <lineage>
        <taxon>Bacteria</taxon>
        <taxon>Pseudomonadati</taxon>
        <taxon>Acidobacteriota</taxon>
        <taxon>Holophagae</taxon>
        <taxon>Holophagales</taxon>
        <taxon>Holophagaceae</taxon>
        <taxon>Geothrix</taxon>
    </lineage>
</organism>
<dbReference type="RefSeq" id="WP_285723587.1">
    <property type="nucleotide sequence ID" value="NZ_BSDD01000002.1"/>
</dbReference>
<dbReference type="EMBL" id="BSDD01000002">
    <property type="protein sequence ID" value="GLH69571.1"/>
    <property type="molecule type" value="Genomic_DNA"/>
</dbReference>
<name>A0ABQ5Q570_9BACT</name>
<dbReference type="InterPro" id="IPR029032">
    <property type="entry name" value="AhpD-like"/>
</dbReference>
<gene>
    <name evidence="2" type="ORF">GETHPA_11040</name>
</gene>
<dbReference type="InterPro" id="IPR003779">
    <property type="entry name" value="CMD-like"/>
</dbReference>
<keyword evidence="3" id="KW-1185">Reference proteome</keyword>